<evidence type="ECO:0000313" key="2">
    <source>
        <dbReference type="EMBL" id="SFC72618.1"/>
    </source>
</evidence>
<gene>
    <name evidence="2" type="ORF">SAMN05421762_1962</name>
</gene>
<protein>
    <submittedName>
        <fullName evidence="2">Nicotinamide-nucleotide amidase</fullName>
    </submittedName>
</protein>
<dbReference type="InterPro" id="IPR036653">
    <property type="entry name" value="CinA-like_C"/>
</dbReference>
<proteinExistence type="predicted"/>
<keyword evidence="3" id="KW-1185">Reference proteome</keyword>
<accession>A0A1I1LNS8</accession>
<dbReference type="Gene3D" id="3.90.950.20">
    <property type="entry name" value="CinA-like"/>
    <property type="match status" value="1"/>
</dbReference>
<organism evidence="2 3">
    <name type="scientific">Pseudooceanicola nitratireducens</name>
    <dbReference type="NCBI Taxonomy" id="517719"/>
    <lineage>
        <taxon>Bacteria</taxon>
        <taxon>Pseudomonadati</taxon>
        <taxon>Pseudomonadota</taxon>
        <taxon>Alphaproteobacteria</taxon>
        <taxon>Rhodobacterales</taxon>
        <taxon>Paracoccaceae</taxon>
        <taxon>Pseudooceanicola</taxon>
    </lineage>
</organism>
<dbReference type="RefSeq" id="WP_093453845.1">
    <property type="nucleotide sequence ID" value="NZ_FNZG01000004.1"/>
</dbReference>
<feature type="domain" description="CinA C-terminal" evidence="1">
    <location>
        <begin position="13"/>
        <end position="162"/>
    </location>
</feature>
<dbReference type="Pfam" id="PF02464">
    <property type="entry name" value="CinA"/>
    <property type="match status" value="1"/>
</dbReference>
<name>A0A1I1LNS8_9RHOB</name>
<dbReference type="STRING" id="517719.SAMN05421762_1962"/>
<dbReference type="Proteomes" id="UP000231644">
    <property type="component" value="Unassembled WGS sequence"/>
</dbReference>
<evidence type="ECO:0000259" key="1">
    <source>
        <dbReference type="Pfam" id="PF02464"/>
    </source>
</evidence>
<sequence>MTDPAPDHAPDPAEVLDACRAKGLLLVTAESCTGGMVASSLVDIAGSSDVVQGGVVAYSNAVKQSMLNVREATLIAHGAVSEETAREMAQGALARLGGDIAVSTTGVAGPGASGPKPEGMVCFAVARRGGPTVSQTVNFGAIGRMQVREASRDHALKMVLDALR</sequence>
<dbReference type="NCBIfam" id="TIGR00199">
    <property type="entry name" value="PncC_domain"/>
    <property type="match status" value="1"/>
</dbReference>
<dbReference type="OrthoDB" id="9801454at2"/>
<dbReference type="AlphaFoldDB" id="A0A1I1LNS8"/>
<dbReference type="SUPFAM" id="SSF142433">
    <property type="entry name" value="CinA-like"/>
    <property type="match status" value="1"/>
</dbReference>
<dbReference type="InterPro" id="IPR008136">
    <property type="entry name" value="CinA_C"/>
</dbReference>
<evidence type="ECO:0000313" key="3">
    <source>
        <dbReference type="Proteomes" id="UP000231644"/>
    </source>
</evidence>
<reference evidence="2 3" key="1">
    <citation type="submission" date="2016-10" db="EMBL/GenBank/DDBJ databases">
        <authorList>
            <person name="de Groot N.N."/>
        </authorList>
    </citation>
    <scope>NUCLEOTIDE SEQUENCE [LARGE SCALE GENOMIC DNA]</scope>
    <source>
        <strain evidence="2 3">DSM 29619</strain>
    </source>
</reference>
<dbReference type="EMBL" id="FOLX01000001">
    <property type="protein sequence ID" value="SFC72618.1"/>
    <property type="molecule type" value="Genomic_DNA"/>
</dbReference>